<keyword evidence="1" id="KW-0812">Transmembrane</keyword>
<reference evidence="3" key="1">
    <citation type="submission" date="2016-10" db="EMBL/GenBank/DDBJ databases">
        <authorList>
            <person name="Varghese N."/>
            <person name="Submissions S."/>
        </authorList>
    </citation>
    <scope>NUCLEOTIDE SEQUENCE [LARGE SCALE GENOMIC DNA]</scope>
    <source>
        <strain evidence="3">DSM 21743</strain>
    </source>
</reference>
<dbReference type="Proteomes" id="UP000198825">
    <property type="component" value="Chromosome I"/>
</dbReference>
<dbReference type="STRING" id="546874.SAMN04488544_0245"/>
<dbReference type="AlphaFoldDB" id="A0A1H2LIZ3"/>
<evidence type="ECO:0000313" key="3">
    <source>
        <dbReference type="Proteomes" id="UP000198825"/>
    </source>
</evidence>
<sequence length="143" mass="15726">MSRSPRIAPYRVSYRLALGPDGSVYRVVDVTTDQPHLLVVSDEEERSATDRVAARLAGLDPDLVVRTGAGEQLWAALLPGEELRAVELVGLGGVPRQNWLTDGRGWPRRDARSWTLVALRTLLVLVLLGVLLWVGHLLRTQGS</sequence>
<dbReference type="RefSeq" id="WP_091072571.1">
    <property type="nucleotide sequence ID" value="NZ_LT629799.1"/>
</dbReference>
<gene>
    <name evidence="2" type="ORF">SAMN04488544_0245</name>
</gene>
<evidence type="ECO:0000313" key="2">
    <source>
        <dbReference type="EMBL" id="SDU80725.1"/>
    </source>
</evidence>
<protein>
    <submittedName>
        <fullName evidence="2">Uncharacterized protein</fullName>
    </submittedName>
</protein>
<dbReference type="OrthoDB" id="9845144at2"/>
<keyword evidence="3" id="KW-1185">Reference proteome</keyword>
<organism evidence="2 3">
    <name type="scientific">Microlunatus sagamiharensis</name>
    <dbReference type="NCBI Taxonomy" id="546874"/>
    <lineage>
        <taxon>Bacteria</taxon>
        <taxon>Bacillati</taxon>
        <taxon>Actinomycetota</taxon>
        <taxon>Actinomycetes</taxon>
        <taxon>Propionibacteriales</taxon>
        <taxon>Propionibacteriaceae</taxon>
        <taxon>Microlunatus</taxon>
    </lineage>
</organism>
<keyword evidence="1" id="KW-1133">Transmembrane helix</keyword>
<dbReference type="EMBL" id="LT629799">
    <property type="protein sequence ID" value="SDU80725.1"/>
    <property type="molecule type" value="Genomic_DNA"/>
</dbReference>
<name>A0A1H2LIZ3_9ACTN</name>
<feature type="transmembrane region" description="Helical" evidence="1">
    <location>
        <begin position="114"/>
        <end position="134"/>
    </location>
</feature>
<evidence type="ECO:0000256" key="1">
    <source>
        <dbReference type="SAM" id="Phobius"/>
    </source>
</evidence>
<accession>A0A1H2LIZ3</accession>
<proteinExistence type="predicted"/>
<keyword evidence="1" id="KW-0472">Membrane</keyword>